<proteinExistence type="predicted"/>
<dbReference type="Proteomes" id="UP000268233">
    <property type="component" value="Unassembled WGS sequence"/>
</dbReference>
<organism evidence="1 2">
    <name type="scientific">Haloarcula quadrata</name>
    <dbReference type="NCBI Taxonomy" id="182779"/>
    <lineage>
        <taxon>Archaea</taxon>
        <taxon>Methanobacteriati</taxon>
        <taxon>Methanobacteriota</taxon>
        <taxon>Stenosarchaea group</taxon>
        <taxon>Halobacteria</taxon>
        <taxon>Halobacteriales</taxon>
        <taxon>Haloarculaceae</taxon>
        <taxon>Haloarcula</taxon>
    </lineage>
</organism>
<keyword evidence="2" id="KW-1185">Reference proteome</keyword>
<dbReference type="AlphaFoldDB" id="A0A495R6G8"/>
<name>A0A495R6G8_9EURY</name>
<accession>A0A495R6G8</accession>
<evidence type="ECO:0000313" key="1">
    <source>
        <dbReference type="EMBL" id="RKS82820.1"/>
    </source>
</evidence>
<evidence type="ECO:0000313" key="2">
    <source>
        <dbReference type="Proteomes" id="UP000268233"/>
    </source>
</evidence>
<dbReference type="EMBL" id="RBWW01000001">
    <property type="protein sequence ID" value="RKS82820.1"/>
    <property type="molecule type" value="Genomic_DNA"/>
</dbReference>
<reference evidence="1 2" key="1">
    <citation type="submission" date="2018-10" db="EMBL/GenBank/DDBJ databases">
        <title>Genomic Encyclopedia of Archaeal and Bacterial Type Strains, Phase II (KMG-II): from individual species to whole genera.</title>
        <authorList>
            <person name="Goeker M."/>
        </authorList>
    </citation>
    <scope>NUCLEOTIDE SEQUENCE [LARGE SCALE GENOMIC DNA]</scope>
    <source>
        <strain evidence="1 2">DSM 11927</strain>
    </source>
</reference>
<protein>
    <submittedName>
        <fullName evidence="1">Uncharacterized protein</fullName>
    </submittedName>
</protein>
<comment type="caution">
    <text evidence="1">The sequence shown here is derived from an EMBL/GenBank/DDBJ whole genome shotgun (WGS) entry which is preliminary data.</text>
</comment>
<gene>
    <name evidence="1" type="ORF">BDK61_2142</name>
</gene>
<sequence>MDLWLALTESCLSVYYYLFEPQVAALLRNGPSLQSHDDVRCGT</sequence>